<gene>
    <name evidence="1" type="ORF">NCTC13652_01696</name>
</gene>
<reference evidence="1 2" key="1">
    <citation type="submission" date="2018-12" db="EMBL/GenBank/DDBJ databases">
        <authorList>
            <consortium name="Pathogen Informatics"/>
        </authorList>
    </citation>
    <scope>NUCLEOTIDE SEQUENCE [LARGE SCALE GENOMIC DNA]</scope>
    <source>
        <strain evidence="1 2">NCTC13652</strain>
    </source>
</reference>
<dbReference type="STRING" id="1122997.GCA_000425285_00064"/>
<name>A0A448NZZ8_9ACTN</name>
<accession>A0A448NZZ8</accession>
<evidence type="ECO:0000313" key="1">
    <source>
        <dbReference type="EMBL" id="VEI03490.1"/>
    </source>
</evidence>
<dbReference type="Proteomes" id="UP000277858">
    <property type="component" value="Chromosome"/>
</dbReference>
<evidence type="ECO:0008006" key="3">
    <source>
        <dbReference type="Google" id="ProtNLM"/>
    </source>
</evidence>
<organism evidence="1 2">
    <name type="scientific">Acidipropionibacterium jensenii</name>
    <dbReference type="NCBI Taxonomy" id="1749"/>
    <lineage>
        <taxon>Bacteria</taxon>
        <taxon>Bacillati</taxon>
        <taxon>Actinomycetota</taxon>
        <taxon>Actinomycetes</taxon>
        <taxon>Propionibacteriales</taxon>
        <taxon>Propionibacteriaceae</taxon>
        <taxon>Acidipropionibacterium</taxon>
    </lineage>
</organism>
<sequence length="182" mass="19946">MTTQTPRKEHPVKSTCAVCGSVCTGTYCTDHRPHRPDHRRGRPHRRADLGTTAWMSLSRRARAAQPFCSVCGSTRDLQADHSPRAWARLKAGRSIRLDDITVVCQHCNLAAGSSQPGTPRYNHWAADDGNLNATTPDTTLPRWGDTPDEHSPAPTARPRITLSDRCVNRCVNEPGGLEGVSC</sequence>
<evidence type="ECO:0000313" key="2">
    <source>
        <dbReference type="Proteomes" id="UP000277858"/>
    </source>
</evidence>
<dbReference type="AlphaFoldDB" id="A0A448NZZ8"/>
<protein>
    <recommendedName>
        <fullName evidence="3">HNH endonuclease</fullName>
    </recommendedName>
</protein>
<proteinExistence type="predicted"/>
<keyword evidence="2" id="KW-1185">Reference proteome</keyword>
<dbReference type="EMBL" id="LR134473">
    <property type="protein sequence ID" value="VEI03490.1"/>
    <property type="molecule type" value="Genomic_DNA"/>
</dbReference>